<evidence type="ECO:0000256" key="3">
    <source>
        <dbReference type="ARBA" id="ARBA00022679"/>
    </source>
</evidence>
<dbReference type="GO" id="GO:0008270">
    <property type="term" value="F:zinc ion binding"/>
    <property type="evidence" value="ECO:0007669"/>
    <property type="project" value="UniProtKB-KW"/>
</dbReference>
<dbReference type="InterPro" id="IPR045191">
    <property type="entry name" value="MBR1/2-like"/>
</dbReference>
<keyword evidence="5 8" id="KW-0863">Zinc-finger</keyword>
<dbReference type="PANTHER" id="PTHR22937:SF65">
    <property type="entry name" value="E3 UBIQUITIN-PROTEIN LIGASE ARK2C"/>
    <property type="match status" value="1"/>
</dbReference>
<dbReference type="GO" id="GO:0061630">
    <property type="term" value="F:ubiquitin protein ligase activity"/>
    <property type="evidence" value="ECO:0007669"/>
    <property type="project" value="UniProtKB-EC"/>
</dbReference>
<sequence length="96" mass="11024">MLSGPPPSLSDPLPVGASLDQIQRFSKMYKYIKVEDVPENEKERCTICLMDFEADEDVRCLCCTHVFHVTCIDRWLVYNKKCPVCRIDLDKADIPS</sequence>
<dbReference type="EMBL" id="UYYG01001165">
    <property type="protein sequence ID" value="VDN58070.1"/>
    <property type="molecule type" value="Genomic_DNA"/>
</dbReference>
<dbReference type="PROSITE" id="PS50089">
    <property type="entry name" value="ZF_RING_2"/>
    <property type="match status" value="1"/>
</dbReference>
<organism evidence="11 13">
    <name type="scientific">Dracunculus medinensis</name>
    <name type="common">Guinea worm</name>
    <dbReference type="NCBI Taxonomy" id="318479"/>
    <lineage>
        <taxon>Eukaryota</taxon>
        <taxon>Metazoa</taxon>
        <taxon>Ecdysozoa</taxon>
        <taxon>Nematoda</taxon>
        <taxon>Chromadorea</taxon>
        <taxon>Rhabditida</taxon>
        <taxon>Spirurina</taxon>
        <taxon>Dracunculoidea</taxon>
        <taxon>Dracunculidae</taxon>
        <taxon>Dracunculus</taxon>
    </lineage>
</organism>
<comment type="catalytic activity">
    <reaction evidence="1">
        <text>S-ubiquitinyl-[E2 ubiquitin-conjugating enzyme]-L-cysteine + [acceptor protein]-L-lysine = [E2 ubiquitin-conjugating enzyme]-L-cysteine + N(6)-ubiquitinyl-[acceptor protein]-L-lysine.</text>
        <dbReference type="EC" id="2.3.2.27"/>
    </reaction>
</comment>
<reference evidence="13" key="1">
    <citation type="submission" date="2017-02" db="UniProtKB">
        <authorList>
            <consortium name="WormBaseParasite"/>
        </authorList>
    </citation>
    <scope>IDENTIFICATION</scope>
</reference>
<evidence type="ECO:0000256" key="4">
    <source>
        <dbReference type="ARBA" id="ARBA00022723"/>
    </source>
</evidence>
<evidence type="ECO:0000256" key="7">
    <source>
        <dbReference type="ARBA" id="ARBA00022833"/>
    </source>
</evidence>
<dbReference type="AlphaFoldDB" id="A0A0N4UAI3"/>
<dbReference type="OrthoDB" id="9984778at2759"/>
<dbReference type="Pfam" id="PF13639">
    <property type="entry name" value="zf-RING_2"/>
    <property type="match status" value="1"/>
</dbReference>
<feature type="domain" description="RING-type" evidence="9">
    <location>
        <begin position="45"/>
        <end position="86"/>
    </location>
</feature>
<gene>
    <name evidence="10" type="ORF">DME_LOCUS8043</name>
</gene>
<dbReference type="Proteomes" id="UP000038040">
    <property type="component" value="Unplaced"/>
</dbReference>
<dbReference type="EC" id="2.3.2.27" evidence="2"/>
<accession>A0A0N4UAI3</accession>
<evidence type="ECO:0000313" key="12">
    <source>
        <dbReference type="Proteomes" id="UP000274756"/>
    </source>
</evidence>
<dbReference type="SUPFAM" id="SSF57850">
    <property type="entry name" value="RING/U-box"/>
    <property type="match status" value="1"/>
</dbReference>
<evidence type="ECO:0000256" key="5">
    <source>
        <dbReference type="ARBA" id="ARBA00022771"/>
    </source>
</evidence>
<evidence type="ECO:0000256" key="2">
    <source>
        <dbReference type="ARBA" id="ARBA00012483"/>
    </source>
</evidence>
<evidence type="ECO:0000313" key="11">
    <source>
        <dbReference type="Proteomes" id="UP000038040"/>
    </source>
</evidence>
<keyword evidence="12" id="KW-1185">Reference proteome</keyword>
<dbReference type="Proteomes" id="UP000274756">
    <property type="component" value="Unassembled WGS sequence"/>
</dbReference>
<dbReference type="WBParaSite" id="DME_0000416001-mRNA-1">
    <property type="protein sequence ID" value="DME_0000416001-mRNA-1"/>
    <property type="gene ID" value="DME_0000416001"/>
</dbReference>
<reference evidence="10 12" key="2">
    <citation type="submission" date="2018-11" db="EMBL/GenBank/DDBJ databases">
        <authorList>
            <consortium name="Pathogen Informatics"/>
        </authorList>
    </citation>
    <scope>NUCLEOTIDE SEQUENCE [LARGE SCALE GENOMIC DNA]</scope>
</reference>
<evidence type="ECO:0000313" key="10">
    <source>
        <dbReference type="EMBL" id="VDN58070.1"/>
    </source>
</evidence>
<dbReference type="STRING" id="318479.A0A0N4UAI3"/>
<dbReference type="InterPro" id="IPR001841">
    <property type="entry name" value="Znf_RING"/>
</dbReference>
<keyword evidence="6" id="KW-0833">Ubl conjugation pathway</keyword>
<keyword evidence="3" id="KW-0808">Transferase</keyword>
<dbReference type="SMART" id="SM00184">
    <property type="entry name" value="RING"/>
    <property type="match status" value="1"/>
</dbReference>
<proteinExistence type="predicted"/>
<dbReference type="Gene3D" id="3.30.40.10">
    <property type="entry name" value="Zinc/RING finger domain, C3HC4 (zinc finger)"/>
    <property type="match status" value="1"/>
</dbReference>
<evidence type="ECO:0000313" key="13">
    <source>
        <dbReference type="WBParaSite" id="DME_0000416001-mRNA-1"/>
    </source>
</evidence>
<evidence type="ECO:0000256" key="6">
    <source>
        <dbReference type="ARBA" id="ARBA00022786"/>
    </source>
</evidence>
<protein>
    <recommendedName>
        <fullName evidence="2">RING-type E3 ubiquitin transferase</fullName>
        <ecNumber evidence="2">2.3.2.27</ecNumber>
    </recommendedName>
</protein>
<evidence type="ECO:0000256" key="1">
    <source>
        <dbReference type="ARBA" id="ARBA00000900"/>
    </source>
</evidence>
<evidence type="ECO:0000259" key="9">
    <source>
        <dbReference type="PROSITE" id="PS50089"/>
    </source>
</evidence>
<keyword evidence="7" id="KW-0862">Zinc</keyword>
<name>A0A0N4UAI3_DRAME</name>
<evidence type="ECO:0000256" key="8">
    <source>
        <dbReference type="PROSITE-ProRule" id="PRU00175"/>
    </source>
</evidence>
<dbReference type="PANTHER" id="PTHR22937">
    <property type="entry name" value="E3 UBIQUITIN-PROTEIN LIGASE RNF165"/>
    <property type="match status" value="1"/>
</dbReference>
<dbReference type="InterPro" id="IPR013083">
    <property type="entry name" value="Znf_RING/FYVE/PHD"/>
</dbReference>
<keyword evidence="4" id="KW-0479">Metal-binding</keyword>